<dbReference type="Pfam" id="PF12770">
    <property type="entry name" value="CHAT"/>
    <property type="match status" value="1"/>
</dbReference>
<comment type="caution">
    <text evidence="2">The sequence shown here is derived from an EMBL/GenBank/DDBJ whole genome shotgun (WGS) entry which is preliminary data.</text>
</comment>
<dbReference type="EMBL" id="BAAAQN010000034">
    <property type="protein sequence ID" value="GAA2043076.1"/>
    <property type="molecule type" value="Genomic_DNA"/>
</dbReference>
<sequence length="1264" mass="135185">MPWEGIVGEWEDRLEALRRLARSIFGLEDIRRLFEPEAAEDIRRLTDLLVERDGYEGAIEARLWLGLVHYIRHSGLSASEDSEHLEAALEMLLPVFIVLMHSESVIPDALLPTLADRGAPFAAELSTAAMGSTDPGPRDAAVQLWQRIIVSTPDSHVDRGKRLAALGFALQIRFDRTGVPADLDESIAACRQAVETTSKNQADHALFSMNLGTALFLRFERTGVLADSDEAIAAFRRAVETTPDDQLIRSAFLSGLGNALRSRFGRTGNSADLNEAVDVGRQSVAATPEDEPDHAGFLANLGNALSTRFTSTGVLGDLDEAIAAFREAVRTSPVSAPYHAGFVSSLGGALRTRFERTGALEDLDEAVAASRQAVEAMPEDHPTRIMFLANLGIALRTRFWHTGALADVDGAIEASRQAVDATAEDHPDRAAFLADLASALYRRFERTGALENLDDAITASRQAVGTTPESHPARAQFLASLTSMLHSRFERTGALAALDEAIVHARQAIDVTPADHPARPVHLMVLGGVLHSRFRRLGTSADLDEAVQTMRDAVAATPEDDATRGIFLSNLAAVLQARVSSTGTLADLDEAVQAMRDAVAATPEDHAARTMFLSNLGLALQTRFRHTRTPADLDEAAEAGRAAVAAALDDHPERAAHLTGLGGALRMRFEQSARNADLNDAIEAYAQAADVRSARPSIRIQASRVAAALAGVRDPRRGADLLEAAVGLLPELAARHLERGDQQYALGGVAGLASDAAAFALSDTSLPRSERATRALRLLEAGRGVLLSQALDTRSDLTDLTARHPDLATQYIALRELLDQAPSTITPDPAASVPLDRRALSSAFDLLLDRIRALPGFASFSRLPDIGELLGHAAAGQVVTYNVSTYRSDALVLARDAVVLVELPRLTQRAVVEQIDVFRRALAASGDGTKSHADRVHAQAALQKVLAWLWDAAAEPVLDALGHTSPPGPEVLPDAWPRVWWAPGGLLGLLPLHAAGHHDRAGSGRSVMDRVVSSYTPTIRALDHARQQAAATTAAQRSGTAVAGRSLIVAMPTTPDLPVPAPLRATAEEAGRLAARLPSPVVLIEPGPQHPGDPERDLATIPTRAAVFEQLPHCAIAHFACHGTHDPADPSASRLLLHDHATEPLTVASLALVRLDHAQLAYLSACRTAFTGTQLLDEAIHLGAAFQLAGFPHVIATLWEIPDNTAATIADTFYTRLASRPSDLGNGALDTDRTAEALHHTIRDLRDLHRGLPSLWAAYIHAGA</sequence>
<evidence type="ECO:0000313" key="2">
    <source>
        <dbReference type="EMBL" id="GAA2043076.1"/>
    </source>
</evidence>
<dbReference type="InterPro" id="IPR024983">
    <property type="entry name" value="CHAT_dom"/>
</dbReference>
<gene>
    <name evidence="2" type="ORF">GCM10009839_52680</name>
</gene>
<name>A0ABN2UUH7_9ACTN</name>
<reference evidence="2 3" key="1">
    <citation type="journal article" date="2019" name="Int. J. Syst. Evol. Microbiol.">
        <title>The Global Catalogue of Microorganisms (GCM) 10K type strain sequencing project: providing services to taxonomists for standard genome sequencing and annotation.</title>
        <authorList>
            <consortium name="The Broad Institute Genomics Platform"/>
            <consortium name="The Broad Institute Genome Sequencing Center for Infectious Disease"/>
            <person name="Wu L."/>
            <person name="Ma J."/>
        </authorList>
    </citation>
    <scope>NUCLEOTIDE SEQUENCE [LARGE SCALE GENOMIC DNA]</scope>
    <source>
        <strain evidence="2 3">JCM 16014</strain>
    </source>
</reference>
<accession>A0ABN2UUH7</accession>
<protein>
    <submittedName>
        <fullName evidence="2">CHAT domain-containing protein</fullName>
    </submittedName>
</protein>
<dbReference type="PANTHER" id="PTHR19959">
    <property type="entry name" value="KINESIN LIGHT CHAIN"/>
    <property type="match status" value="1"/>
</dbReference>
<feature type="domain" description="CHAT" evidence="1">
    <location>
        <begin position="943"/>
        <end position="1263"/>
    </location>
</feature>
<organism evidence="2 3">
    <name type="scientific">Catenulispora yoronensis</name>
    <dbReference type="NCBI Taxonomy" id="450799"/>
    <lineage>
        <taxon>Bacteria</taxon>
        <taxon>Bacillati</taxon>
        <taxon>Actinomycetota</taxon>
        <taxon>Actinomycetes</taxon>
        <taxon>Catenulisporales</taxon>
        <taxon>Catenulisporaceae</taxon>
        <taxon>Catenulispora</taxon>
    </lineage>
</organism>
<dbReference type="PANTHER" id="PTHR19959:SF119">
    <property type="entry name" value="FUNGAL LIPASE-LIKE DOMAIN-CONTAINING PROTEIN"/>
    <property type="match status" value="1"/>
</dbReference>
<dbReference type="Gene3D" id="1.25.40.10">
    <property type="entry name" value="Tetratricopeptide repeat domain"/>
    <property type="match status" value="3"/>
</dbReference>
<evidence type="ECO:0000259" key="1">
    <source>
        <dbReference type="Pfam" id="PF12770"/>
    </source>
</evidence>
<dbReference type="SUPFAM" id="SSF48452">
    <property type="entry name" value="TPR-like"/>
    <property type="match status" value="2"/>
</dbReference>
<keyword evidence="3" id="KW-1185">Reference proteome</keyword>
<proteinExistence type="predicted"/>
<dbReference type="Proteomes" id="UP001500751">
    <property type="component" value="Unassembled WGS sequence"/>
</dbReference>
<evidence type="ECO:0000313" key="3">
    <source>
        <dbReference type="Proteomes" id="UP001500751"/>
    </source>
</evidence>
<dbReference type="Pfam" id="PF13374">
    <property type="entry name" value="TPR_10"/>
    <property type="match status" value="2"/>
</dbReference>
<dbReference type="InterPro" id="IPR011990">
    <property type="entry name" value="TPR-like_helical_dom_sf"/>
</dbReference>